<keyword evidence="2" id="KW-0808">Transferase</keyword>
<evidence type="ECO:0000313" key="2">
    <source>
        <dbReference type="EMBL" id="ALB28106.1"/>
    </source>
</evidence>
<evidence type="ECO:0000313" key="3">
    <source>
        <dbReference type="Proteomes" id="UP000061546"/>
    </source>
</evidence>
<dbReference type="SUPFAM" id="SSF55729">
    <property type="entry name" value="Acyl-CoA N-acyltransferases (Nat)"/>
    <property type="match status" value="1"/>
</dbReference>
<gene>
    <name evidence="2" type="ORF">JP39_01215</name>
</gene>
<dbReference type="KEGG" id="lhi:JP39_01215"/>
<dbReference type="RefSeq" id="WP_041499751.1">
    <property type="nucleotide sequence ID" value="NZ_BJDV01000014.1"/>
</dbReference>
<reference evidence="2 3" key="1">
    <citation type="submission" date="2015-08" db="EMBL/GenBank/DDBJ databases">
        <title>Genomic sequence of Lactobacillus heilongjiangensis DSM 28069, isolated from Chinese traditional pickle.</title>
        <authorList>
            <person name="Jiang X."/>
            <person name="Zheng B."/>
            <person name="Cheng H."/>
        </authorList>
    </citation>
    <scope>NUCLEOTIDE SEQUENCE [LARGE SCALE GENOMIC DNA]</scope>
    <source>
        <strain evidence="2 3">DSM 28069</strain>
    </source>
</reference>
<organism evidence="2 3">
    <name type="scientific">Companilactobacillus heilongjiangensis</name>
    <dbReference type="NCBI Taxonomy" id="1074467"/>
    <lineage>
        <taxon>Bacteria</taxon>
        <taxon>Bacillati</taxon>
        <taxon>Bacillota</taxon>
        <taxon>Bacilli</taxon>
        <taxon>Lactobacillales</taxon>
        <taxon>Lactobacillaceae</taxon>
        <taxon>Companilactobacillus</taxon>
    </lineage>
</organism>
<proteinExistence type="predicted"/>
<dbReference type="PROSITE" id="PS51186">
    <property type="entry name" value="GNAT"/>
    <property type="match status" value="1"/>
</dbReference>
<protein>
    <submittedName>
        <fullName evidence="2">GNAT family acetyltransferase</fullName>
    </submittedName>
</protein>
<keyword evidence="3" id="KW-1185">Reference proteome</keyword>
<name>A0A0K2L9Z3_9LACO</name>
<dbReference type="EMBL" id="CP012559">
    <property type="protein sequence ID" value="ALB28106.1"/>
    <property type="molecule type" value="Genomic_DNA"/>
</dbReference>
<dbReference type="Proteomes" id="UP000061546">
    <property type="component" value="Chromosome"/>
</dbReference>
<dbReference type="InterPro" id="IPR000182">
    <property type="entry name" value="GNAT_dom"/>
</dbReference>
<dbReference type="STRING" id="1074467.JP39_01215"/>
<sequence>MRQITTERLIIRPLHMVDHDELEAILLDPAVVRYTRYRDVKTPTNFTAIFESHFLNTAYTFGIETKDEHKLIGFYEFHPEDATGILTYALAQSAWGKGYVAEVGSAMMAYGFNVLNFERIEAHYASTNPRSGKVMQKMGMRDLGSMGTFPSPHTGEIRQVMAYELKKADWIMDNQQVEAV</sequence>
<dbReference type="InterPro" id="IPR016181">
    <property type="entry name" value="Acyl_CoA_acyltransferase"/>
</dbReference>
<dbReference type="Pfam" id="PF13302">
    <property type="entry name" value="Acetyltransf_3"/>
    <property type="match status" value="1"/>
</dbReference>
<accession>A0A0K2L9Z3</accession>
<dbReference type="PANTHER" id="PTHR43792:SF1">
    <property type="entry name" value="N-ACETYLTRANSFERASE DOMAIN-CONTAINING PROTEIN"/>
    <property type="match status" value="1"/>
</dbReference>
<dbReference type="AlphaFoldDB" id="A0A0K2L9Z3"/>
<dbReference type="Gene3D" id="3.40.630.30">
    <property type="match status" value="1"/>
</dbReference>
<dbReference type="GO" id="GO:0016747">
    <property type="term" value="F:acyltransferase activity, transferring groups other than amino-acyl groups"/>
    <property type="evidence" value="ECO:0007669"/>
    <property type="project" value="InterPro"/>
</dbReference>
<dbReference type="PANTHER" id="PTHR43792">
    <property type="entry name" value="GNAT FAMILY, PUTATIVE (AFU_ORTHOLOGUE AFUA_3G00765)-RELATED-RELATED"/>
    <property type="match status" value="1"/>
</dbReference>
<dbReference type="InterPro" id="IPR051531">
    <property type="entry name" value="N-acetyltransferase"/>
</dbReference>
<dbReference type="OrthoDB" id="9798081at2"/>
<feature type="domain" description="N-acetyltransferase" evidence="1">
    <location>
        <begin position="9"/>
        <end position="166"/>
    </location>
</feature>
<evidence type="ECO:0000259" key="1">
    <source>
        <dbReference type="PROSITE" id="PS51186"/>
    </source>
</evidence>